<reference evidence="1 2" key="1">
    <citation type="submission" date="2020-04" db="EMBL/GenBank/DDBJ databases">
        <authorList>
            <person name="Liu S."/>
        </authorList>
    </citation>
    <scope>NUCLEOTIDE SEQUENCE [LARGE SCALE GENOMIC DNA]</scope>
    <source>
        <strain evidence="1 2">CGMCC 1.15091</strain>
    </source>
</reference>
<evidence type="ECO:0000313" key="1">
    <source>
        <dbReference type="EMBL" id="NKX50140.1"/>
    </source>
</evidence>
<proteinExistence type="predicted"/>
<accession>A0ABX1JLF6</accession>
<sequence>MGAVWLETLAGNLIASEQIQKIHVGTRNDTRRLFVNLVGNPMREEVADFATRFQHAEKLGPDALKRAQESEAKAARAELVVALDDARRIADTLNAPHAVSYDHGAGRWRITNLVKNAGVTRAADEG</sequence>
<organism evidence="1 2">
    <name type="scientific">Arthrobacter deserti</name>
    <dbReference type="NCBI Taxonomy" id="1742687"/>
    <lineage>
        <taxon>Bacteria</taxon>
        <taxon>Bacillati</taxon>
        <taxon>Actinomycetota</taxon>
        <taxon>Actinomycetes</taxon>
        <taxon>Micrococcales</taxon>
        <taxon>Micrococcaceae</taxon>
        <taxon>Arthrobacter</taxon>
    </lineage>
</organism>
<dbReference type="EMBL" id="JAAZSR010000065">
    <property type="protein sequence ID" value="NKX50140.1"/>
    <property type="molecule type" value="Genomic_DNA"/>
</dbReference>
<dbReference type="Proteomes" id="UP000523795">
    <property type="component" value="Unassembled WGS sequence"/>
</dbReference>
<protein>
    <submittedName>
        <fullName evidence="1">Uncharacterized protein</fullName>
    </submittedName>
</protein>
<name>A0ABX1JLF6_9MICC</name>
<gene>
    <name evidence="1" type="ORF">HER39_06070</name>
</gene>
<keyword evidence="2" id="KW-1185">Reference proteome</keyword>
<evidence type="ECO:0000313" key="2">
    <source>
        <dbReference type="Proteomes" id="UP000523795"/>
    </source>
</evidence>
<comment type="caution">
    <text evidence="1">The sequence shown here is derived from an EMBL/GenBank/DDBJ whole genome shotgun (WGS) entry which is preliminary data.</text>
</comment>